<name>A0A2U2HMW1_9BURK</name>
<evidence type="ECO:0000313" key="7">
    <source>
        <dbReference type="EMBL" id="PWF48861.1"/>
    </source>
</evidence>
<evidence type="ECO:0000256" key="1">
    <source>
        <dbReference type="ARBA" id="ARBA00000085"/>
    </source>
</evidence>
<dbReference type="PROSITE" id="PS50109">
    <property type="entry name" value="HIS_KIN"/>
    <property type="match status" value="1"/>
</dbReference>
<dbReference type="InterPro" id="IPR036890">
    <property type="entry name" value="HATPase_C_sf"/>
</dbReference>
<reference evidence="7 8" key="1">
    <citation type="submission" date="2018-04" db="EMBL/GenBank/DDBJ databases">
        <title>Massilia violaceinigra sp. nov., a novel purple-pigmented bacterium isolated from Tianshan glacier, Xinjiang, China.</title>
        <authorList>
            <person name="Wang H."/>
        </authorList>
    </citation>
    <scope>NUCLEOTIDE SEQUENCE [LARGE SCALE GENOMIC DNA]</scope>
    <source>
        <strain evidence="7 8">B448-2</strain>
    </source>
</reference>
<protein>
    <recommendedName>
        <fullName evidence="2">histidine kinase</fullName>
        <ecNumber evidence="2">2.7.13.3</ecNumber>
    </recommendedName>
</protein>
<evidence type="ECO:0000256" key="5">
    <source>
        <dbReference type="ARBA" id="ARBA00023012"/>
    </source>
</evidence>
<organism evidence="7 8">
    <name type="scientific">Massilia glaciei</name>
    <dbReference type="NCBI Taxonomy" id="1524097"/>
    <lineage>
        <taxon>Bacteria</taxon>
        <taxon>Pseudomonadati</taxon>
        <taxon>Pseudomonadota</taxon>
        <taxon>Betaproteobacteria</taxon>
        <taxon>Burkholderiales</taxon>
        <taxon>Oxalobacteraceae</taxon>
        <taxon>Telluria group</taxon>
        <taxon>Massilia</taxon>
    </lineage>
</organism>
<keyword evidence="8" id="KW-1185">Reference proteome</keyword>
<dbReference type="Proteomes" id="UP000241421">
    <property type="component" value="Unassembled WGS sequence"/>
</dbReference>
<dbReference type="InterPro" id="IPR005467">
    <property type="entry name" value="His_kinase_dom"/>
</dbReference>
<proteinExistence type="predicted"/>
<dbReference type="InterPro" id="IPR003661">
    <property type="entry name" value="HisK_dim/P_dom"/>
</dbReference>
<dbReference type="Gene3D" id="3.30.565.10">
    <property type="entry name" value="Histidine kinase-like ATPase, C-terminal domain"/>
    <property type="match status" value="1"/>
</dbReference>
<dbReference type="SUPFAM" id="SSF55874">
    <property type="entry name" value="ATPase domain of HSP90 chaperone/DNA topoisomerase II/histidine kinase"/>
    <property type="match status" value="1"/>
</dbReference>
<feature type="domain" description="Histidine kinase" evidence="6">
    <location>
        <begin position="66"/>
        <end position="190"/>
    </location>
</feature>
<dbReference type="AlphaFoldDB" id="A0A2U2HMW1"/>
<evidence type="ECO:0000256" key="4">
    <source>
        <dbReference type="ARBA" id="ARBA00022777"/>
    </source>
</evidence>
<accession>A0A2U2HMW1</accession>
<evidence type="ECO:0000259" key="6">
    <source>
        <dbReference type="PROSITE" id="PS50109"/>
    </source>
</evidence>
<comment type="caution">
    <text evidence="7">The sequence shown here is derived from an EMBL/GenBank/DDBJ whole genome shotgun (WGS) entry which is preliminary data.</text>
</comment>
<dbReference type="GO" id="GO:0000155">
    <property type="term" value="F:phosphorelay sensor kinase activity"/>
    <property type="evidence" value="ECO:0007669"/>
    <property type="project" value="InterPro"/>
</dbReference>
<evidence type="ECO:0000256" key="2">
    <source>
        <dbReference type="ARBA" id="ARBA00012438"/>
    </source>
</evidence>
<dbReference type="SMART" id="SM00388">
    <property type="entry name" value="HisKA"/>
    <property type="match status" value="1"/>
</dbReference>
<dbReference type="SUPFAM" id="SSF47384">
    <property type="entry name" value="Homodimeric domain of signal transducing histidine kinase"/>
    <property type="match status" value="1"/>
</dbReference>
<dbReference type="EMBL" id="PXWF02000130">
    <property type="protein sequence ID" value="PWF48861.1"/>
    <property type="molecule type" value="Genomic_DNA"/>
</dbReference>
<dbReference type="Pfam" id="PF00512">
    <property type="entry name" value="HisKA"/>
    <property type="match status" value="1"/>
</dbReference>
<feature type="non-terminal residue" evidence="7">
    <location>
        <position position="190"/>
    </location>
</feature>
<evidence type="ECO:0000256" key="3">
    <source>
        <dbReference type="ARBA" id="ARBA00022679"/>
    </source>
</evidence>
<comment type="catalytic activity">
    <reaction evidence="1">
        <text>ATP + protein L-histidine = ADP + protein N-phospho-L-histidine.</text>
        <dbReference type="EC" id="2.7.13.3"/>
    </reaction>
</comment>
<dbReference type="Gene3D" id="1.10.287.130">
    <property type="match status" value="1"/>
</dbReference>
<evidence type="ECO:0000313" key="8">
    <source>
        <dbReference type="Proteomes" id="UP000241421"/>
    </source>
</evidence>
<dbReference type="PANTHER" id="PTHR43711:SF1">
    <property type="entry name" value="HISTIDINE KINASE 1"/>
    <property type="match status" value="1"/>
</dbReference>
<dbReference type="EC" id="2.7.13.3" evidence="2"/>
<dbReference type="InterPro" id="IPR050736">
    <property type="entry name" value="Sensor_HK_Regulatory"/>
</dbReference>
<dbReference type="CDD" id="cd00082">
    <property type="entry name" value="HisKA"/>
    <property type="match status" value="1"/>
</dbReference>
<keyword evidence="4 7" id="KW-0418">Kinase</keyword>
<gene>
    <name evidence="7" type="ORF">C7C56_009640</name>
</gene>
<dbReference type="InterPro" id="IPR036097">
    <property type="entry name" value="HisK_dim/P_sf"/>
</dbReference>
<keyword evidence="5" id="KW-0902">Two-component regulatory system</keyword>
<sequence>MPTTEAELNAEIAHLRQVTSERDELLAQNQLLCGVNEQLVLTTLEAQSLRAEAEAANQRQNEFLAMLAHELRNPLAPISMAGSLLAKIPSPPASLVTVQKIIERQVSHLGRLLDDLLDAARVNSGKIALVRSPILLADQLVSAMETIQLRLAERRQRLELYVPSKDIALYGDPVRLAQVFSNLLVNASKF</sequence>
<keyword evidence="3" id="KW-0808">Transferase</keyword>
<dbReference type="PANTHER" id="PTHR43711">
    <property type="entry name" value="TWO-COMPONENT HISTIDINE KINASE"/>
    <property type="match status" value="1"/>
</dbReference>